<dbReference type="AlphaFoldDB" id="A0A9P6MEK6"/>
<feature type="region of interest" description="Disordered" evidence="1">
    <location>
        <begin position="106"/>
        <end position="170"/>
    </location>
</feature>
<dbReference type="EMBL" id="JAAAID010003825">
    <property type="protein sequence ID" value="KAF9995645.1"/>
    <property type="molecule type" value="Genomic_DNA"/>
</dbReference>
<name>A0A9P6MEK6_9FUNG</name>
<accession>A0A9P6MEK6</accession>
<feature type="compositionally biased region" description="Polar residues" evidence="1">
    <location>
        <begin position="152"/>
        <end position="170"/>
    </location>
</feature>
<dbReference type="Proteomes" id="UP000703661">
    <property type="component" value="Unassembled WGS sequence"/>
</dbReference>
<keyword evidence="3" id="KW-1185">Reference proteome</keyword>
<protein>
    <submittedName>
        <fullName evidence="2">Uncharacterized protein</fullName>
    </submittedName>
</protein>
<proteinExistence type="predicted"/>
<feature type="non-terminal residue" evidence="2">
    <location>
        <position position="170"/>
    </location>
</feature>
<reference evidence="2" key="1">
    <citation type="journal article" date="2020" name="Fungal Divers.">
        <title>Resolving the Mortierellaceae phylogeny through synthesis of multi-gene phylogenetics and phylogenomics.</title>
        <authorList>
            <person name="Vandepol N."/>
            <person name="Liber J."/>
            <person name="Desiro A."/>
            <person name="Na H."/>
            <person name="Kennedy M."/>
            <person name="Barry K."/>
            <person name="Grigoriev I.V."/>
            <person name="Miller A.N."/>
            <person name="O'Donnell K."/>
            <person name="Stajich J.E."/>
            <person name="Bonito G."/>
        </authorList>
    </citation>
    <scope>NUCLEOTIDE SEQUENCE</scope>
    <source>
        <strain evidence="2">NRRL 2769</strain>
    </source>
</reference>
<organism evidence="2 3">
    <name type="scientific">Entomortierella chlamydospora</name>
    <dbReference type="NCBI Taxonomy" id="101097"/>
    <lineage>
        <taxon>Eukaryota</taxon>
        <taxon>Fungi</taxon>
        <taxon>Fungi incertae sedis</taxon>
        <taxon>Mucoromycota</taxon>
        <taxon>Mortierellomycotina</taxon>
        <taxon>Mortierellomycetes</taxon>
        <taxon>Mortierellales</taxon>
        <taxon>Mortierellaceae</taxon>
        <taxon>Entomortierella</taxon>
    </lineage>
</organism>
<feature type="non-terminal residue" evidence="2">
    <location>
        <position position="1"/>
    </location>
</feature>
<comment type="caution">
    <text evidence="2">The sequence shown here is derived from an EMBL/GenBank/DDBJ whole genome shotgun (WGS) entry which is preliminary data.</text>
</comment>
<evidence type="ECO:0000313" key="3">
    <source>
        <dbReference type="Proteomes" id="UP000703661"/>
    </source>
</evidence>
<gene>
    <name evidence="2" type="ORF">BGZ80_007459</name>
</gene>
<evidence type="ECO:0000313" key="2">
    <source>
        <dbReference type="EMBL" id="KAF9995645.1"/>
    </source>
</evidence>
<sequence length="170" mass="18617">SPIEPRFIKRRDPSSLTLNCLGLCPSGPFHIAHKKWPKHGQRWSEVPAITSWPRLLGRIPSVHARIAWSEIQESHRQASLHPGSIPSFQAKTEGWSRFSRPLVGPAPLGSAPSIQSRMEGWSENSGHRPALLPSEAPLSSKQGRKGGMKALQATNRPRSLGSTSSVDART</sequence>
<evidence type="ECO:0000256" key="1">
    <source>
        <dbReference type="SAM" id="MobiDB-lite"/>
    </source>
</evidence>